<evidence type="ECO:0000313" key="4">
    <source>
        <dbReference type="Proteomes" id="UP000499080"/>
    </source>
</evidence>
<dbReference type="AlphaFoldDB" id="A0A4Y2IU04"/>
<dbReference type="Proteomes" id="UP000499080">
    <property type="component" value="Unassembled WGS sequence"/>
</dbReference>
<organism evidence="3 4">
    <name type="scientific">Araneus ventricosus</name>
    <name type="common">Orbweaver spider</name>
    <name type="synonym">Epeira ventricosa</name>
    <dbReference type="NCBI Taxonomy" id="182803"/>
    <lineage>
        <taxon>Eukaryota</taxon>
        <taxon>Metazoa</taxon>
        <taxon>Ecdysozoa</taxon>
        <taxon>Arthropoda</taxon>
        <taxon>Chelicerata</taxon>
        <taxon>Arachnida</taxon>
        <taxon>Araneae</taxon>
        <taxon>Araneomorphae</taxon>
        <taxon>Entelegynae</taxon>
        <taxon>Araneoidea</taxon>
        <taxon>Araneidae</taxon>
        <taxon>Araneus</taxon>
    </lineage>
</organism>
<accession>A0A4Y2IU04</accession>
<name>A0A4Y2IU04_ARAVE</name>
<evidence type="ECO:0000256" key="1">
    <source>
        <dbReference type="SAM" id="MobiDB-lite"/>
    </source>
</evidence>
<sequence>MRLCLFEEHGAGGGKRYRITGGSPQPRADHRRGYGVSQQEVLEESLSEEEEVRTKTQSSGAIRKILKAWATLASNIKHHHRSMH</sequence>
<reference evidence="3 4" key="1">
    <citation type="journal article" date="2019" name="Sci. Rep.">
        <title>Orb-weaving spider Araneus ventricosus genome elucidates the spidroin gene catalogue.</title>
        <authorList>
            <person name="Kono N."/>
            <person name="Nakamura H."/>
            <person name="Ohtoshi R."/>
            <person name="Moran D.A.P."/>
            <person name="Shinohara A."/>
            <person name="Yoshida Y."/>
            <person name="Fujiwara M."/>
            <person name="Mori M."/>
            <person name="Tomita M."/>
            <person name="Arakawa K."/>
        </authorList>
    </citation>
    <scope>NUCLEOTIDE SEQUENCE [LARGE SCALE GENOMIC DNA]</scope>
</reference>
<evidence type="ECO:0000313" key="2">
    <source>
        <dbReference type="EMBL" id="GBM80393.1"/>
    </source>
</evidence>
<proteinExistence type="predicted"/>
<dbReference type="EMBL" id="BGPR01107666">
    <property type="protein sequence ID" value="GBM80406.1"/>
    <property type="molecule type" value="Genomic_DNA"/>
</dbReference>
<keyword evidence="4" id="KW-1185">Reference proteome</keyword>
<gene>
    <name evidence="2" type="ORF">AVEN_242664_1</name>
    <name evidence="3" type="ORF">AVEN_32191_1</name>
</gene>
<comment type="caution">
    <text evidence="3">The sequence shown here is derived from an EMBL/GenBank/DDBJ whole genome shotgun (WGS) entry which is preliminary data.</text>
</comment>
<feature type="region of interest" description="Disordered" evidence="1">
    <location>
        <begin position="15"/>
        <end position="34"/>
    </location>
</feature>
<dbReference type="EMBL" id="BGPR01107662">
    <property type="protein sequence ID" value="GBM80393.1"/>
    <property type="molecule type" value="Genomic_DNA"/>
</dbReference>
<evidence type="ECO:0000313" key="3">
    <source>
        <dbReference type="EMBL" id="GBM80406.1"/>
    </source>
</evidence>
<protein>
    <submittedName>
        <fullName evidence="3">Uncharacterized protein</fullName>
    </submittedName>
</protein>